<gene>
    <name evidence="2" type="ORF">CYMTET_35836</name>
</gene>
<dbReference type="AlphaFoldDB" id="A0AAE0F8E0"/>
<evidence type="ECO:0000313" key="3">
    <source>
        <dbReference type="Proteomes" id="UP001190700"/>
    </source>
</evidence>
<comment type="caution">
    <text evidence="2">The sequence shown here is derived from an EMBL/GenBank/DDBJ whole genome shotgun (WGS) entry which is preliminary data.</text>
</comment>
<feature type="compositionally biased region" description="Basic and acidic residues" evidence="1">
    <location>
        <begin position="257"/>
        <end position="272"/>
    </location>
</feature>
<dbReference type="Proteomes" id="UP001190700">
    <property type="component" value="Unassembled WGS sequence"/>
</dbReference>
<dbReference type="EMBL" id="LGRX02022980">
    <property type="protein sequence ID" value="KAK3254967.1"/>
    <property type="molecule type" value="Genomic_DNA"/>
</dbReference>
<feature type="non-terminal residue" evidence="2">
    <location>
        <position position="1"/>
    </location>
</feature>
<feature type="non-terminal residue" evidence="2">
    <location>
        <position position="351"/>
    </location>
</feature>
<protein>
    <submittedName>
        <fullName evidence="2">Uncharacterized protein</fullName>
    </submittedName>
</protein>
<feature type="compositionally biased region" description="Basic and acidic residues" evidence="1">
    <location>
        <begin position="224"/>
        <end position="238"/>
    </location>
</feature>
<evidence type="ECO:0000313" key="2">
    <source>
        <dbReference type="EMBL" id="KAK3254967.1"/>
    </source>
</evidence>
<proteinExistence type="predicted"/>
<organism evidence="2 3">
    <name type="scientific">Cymbomonas tetramitiformis</name>
    <dbReference type="NCBI Taxonomy" id="36881"/>
    <lineage>
        <taxon>Eukaryota</taxon>
        <taxon>Viridiplantae</taxon>
        <taxon>Chlorophyta</taxon>
        <taxon>Pyramimonadophyceae</taxon>
        <taxon>Pyramimonadales</taxon>
        <taxon>Pyramimonadaceae</taxon>
        <taxon>Cymbomonas</taxon>
    </lineage>
</organism>
<accession>A0AAE0F8E0</accession>
<name>A0AAE0F8E0_9CHLO</name>
<keyword evidence="3" id="KW-1185">Reference proteome</keyword>
<reference evidence="2 3" key="1">
    <citation type="journal article" date="2015" name="Genome Biol. Evol.">
        <title>Comparative Genomics of a Bacterivorous Green Alga Reveals Evolutionary Causalities and Consequences of Phago-Mixotrophic Mode of Nutrition.</title>
        <authorList>
            <person name="Burns J.A."/>
            <person name="Paasch A."/>
            <person name="Narechania A."/>
            <person name="Kim E."/>
        </authorList>
    </citation>
    <scope>NUCLEOTIDE SEQUENCE [LARGE SCALE GENOMIC DNA]</scope>
    <source>
        <strain evidence="2 3">PLY_AMNH</strain>
    </source>
</reference>
<feature type="region of interest" description="Disordered" evidence="1">
    <location>
        <begin position="218"/>
        <end position="272"/>
    </location>
</feature>
<feature type="compositionally biased region" description="Low complexity" evidence="1">
    <location>
        <begin position="245"/>
        <end position="256"/>
    </location>
</feature>
<sequence>GRPQQALLDLHRSVSLPEALLQIEHRMHKKTSIGLRKVWRFIYWPKLVNKVHLILDIRFRSANQWRDWIDIFFLGEGPYLNQGTRTLLSGTFHGIYVRFVEKGTIGSVTFAKMITAFTDCTVVLGFASILVDTFGGFISVSFLDDRYYDDDEQKAVEAITEKFDTLGMARPADLHSSSRESLADIIEELKPMVDELQQQSKESVKRRGRMWEALEAQASALKQRQREETRDPVEETRKSAANWVSHAAQAAGSEAGSEARHAGGGEDGCRDARQENATKPEFAMALVDDTSHRIKLAAGSSHLNPGRSKPITDRNKHCLQIMLTADLQSGDLEIKPCGAPLGRVFVRSKKG</sequence>
<evidence type="ECO:0000256" key="1">
    <source>
        <dbReference type="SAM" id="MobiDB-lite"/>
    </source>
</evidence>